<evidence type="ECO:0000313" key="2">
    <source>
        <dbReference type="EMBL" id="THG06693.1"/>
    </source>
</evidence>
<protein>
    <submittedName>
        <fullName evidence="2">Uncharacterized protein</fullName>
    </submittedName>
</protein>
<dbReference type="EMBL" id="SDRB02010405">
    <property type="protein sequence ID" value="THG06693.1"/>
    <property type="molecule type" value="Genomic_DNA"/>
</dbReference>
<evidence type="ECO:0000313" key="3">
    <source>
        <dbReference type="Proteomes" id="UP000306102"/>
    </source>
</evidence>
<accession>A0A4S4DTV3</accession>
<dbReference type="Proteomes" id="UP000306102">
    <property type="component" value="Unassembled WGS sequence"/>
</dbReference>
<gene>
    <name evidence="2" type="ORF">TEA_023410</name>
</gene>
<sequence>MGSDSEPEPQPSSTPPKLPLFSLPSKPHEPPGMVTPPLQTLASVPFHWEEAPGKPRPCTSKPKAVRCLDLPPRLLNEAKITNTPSPTTVLDGPYSARSLSHTLSFSMGKASFRSPEAGVVRKQIGKERWNFSSWRWPGSFKQNAGAVDDGGSFDFSPSVGCGPCESDALEESEVKTSKVRKRSSFFGSSKSNLWAFHIMFPEYCSYLVQSMNVVEILAQMYDILTLLSNVKLSKCWKYGLLSSMKVWNVANTRSNCAHCNQRTVMQEIVSWIATPDGNRYKANYTSSLYSLLIVSF</sequence>
<keyword evidence="3" id="KW-1185">Reference proteome</keyword>
<feature type="region of interest" description="Disordered" evidence="1">
    <location>
        <begin position="1"/>
        <end position="39"/>
    </location>
</feature>
<dbReference type="PANTHER" id="PTHR34371">
    <property type="entry name" value="OS01G0551000 PROTEIN"/>
    <property type="match status" value="1"/>
</dbReference>
<reference evidence="2 3" key="1">
    <citation type="journal article" date="2018" name="Proc. Natl. Acad. Sci. U.S.A.">
        <title>Draft genome sequence of Camellia sinensis var. sinensis provides insights into the evolution of the tea genome and tea quality.</title>
        <authorList>
            <person name="Wei C."/>
            <person name="Yang H."/>
            <person name="Wang S."/>
            <person name="Zhao J."/>
            <person name="Liu C."/>
            <person name="Gao L."/>
            <person name="Xia E."/>
            <person name="Lu Y."/>
            <person name="Tai Y."/>
            <person name="She G."/>
            <person name="Sun J."/>
            <person name="Cao H."/>
            <person name="Tong W."/>
            <person name="Gao Q."/>
            <person name="Li Y."/>
            <person name="Deng W."/>
            <person name="Jiang X."/>
            <person name="Wang W."/>
            <person name="Chen Q."/>
            <person name="Zhang S."/>
            <person name="Li H."/>
            <person name="Wu J."/>
            <person name="Wang P."/>
            <person name="Li P."/>
            <person name="Shi C."/>
            <person name="Zheng F."/>
            <person name="Jian J."/>
            <person name="Huang B."/>
            <person name="Shan D."/>
            <person name="Shi M."/>
            <person name="Fang C."/>
            <person name="Yue Y."/>
            <person name="Li F."/>
            <person name="Li D."/>
            <person name="Wei S."/>
            <person name="Han B."/>
            <person name="Jiang C."/>
            <person name="Yin Y."/>
            <person name="Xia T."/>
            <person name="Zhang Z."/>
            <person name="Bennetzen J.L."/>
            <person name="Zhao S."/>
            <person name="Wan X."/>
        </authorList>
    </citation>
    <scope>NUCLEOTIDE SEQUENCE [LARGE SCALE GENOMIC DNA]</scope>
    <source>
        <strain evidence="3">cv. Shuchazao</strain>
        <tissue evidence="2">Leaf</tissue>
    </source>
</reference>
<comment type="caution">
    <text evidence="2">The sequence shown here is derived from an EMBL/GenBank/DDBJ whole genome shotgun (WGS) entry which is preliminary data.</text>
</comment>
<organism evidence="2 3">
    <name type="scientific">Camellia sinensis var. sinensis</name>
    <name type="common">China tea</name>
    <dbReference type="NCBI Taxonomy" id="542762"/>
    <lineage>
        <taxon>Eukaryota</taxon>
        <taxon>Viridiplantae</taxon>
        <taxon>Streptophyta</taxon>
        <taxon>Embryophyta</taxon>
        <taxon>Tracheophyta</taxon>
        <taxon>Spermatophyta</taxon>
        <taxon>Magnoliopsida</taxon>
        <taxon>eudicotyledons</taxon>
        <taxon>Gunneridae</taxon>
        <taxon>Pentapetalae</taxon>
        <taxon>asterids</taxon>
        <taxon>Ericales</taxon>
        <taxon>Theaceae</taxon>
        <taxon>Camellia</taxon>
    </lineage>
</organism>
<dbReference type="PANTHER" id="PTHR34371:SF6">
    <property type="entry name" value="MEMBRANE-ASSOCIATED KINASE REGULATOR 6"/>
    <property type="match status" value="1"/>
</dbReference>
<name>A0A4S4DTV3_CAMSN</name>
<dbReference type="AlphaFoldDB" id="A0A4S4DTV3"/>
<proteinExistence type="predicted"/>
<feature type="compositionally biased region" description="Pro residues" evidence="1">
    <location>
        <begin position="8"/>
        <end position="18"/>
    </location>
</feature>
<evidence type="ECO:0000256" key="1">
    <source>
        <dbReference type="SAM" id="MobiDB-lite"/>
    </source>
</evidence>